<dbReference type="PATRIC" id="fig|1228997.3.peg.2164"/>
<name>J9RBJ4_RIEAN</name>
<dbReference type="InterPro" id="IPR013126">
    <property type="entry name" value="Hsp_70_fam"/>
</dbReference>
<keyword evidence="4" id="KW-0175">Coiled coil</keyword>
<dbReference type="CDD" id="cd24029">
    <property type="entry name" value="ASKHA_NBD_HSP70_DnaK_HscA_HscC"/>
    <property type="match status" value="1"/>
</dbReference>
<dbReference type="Pfam" id="PF00012">
    <property type="entry name" value="HSP70"/>
    <property type="match status" value="1"/>
</dbReference>
<dbReference type="GO" id="GO:0005524">
    <property type="term" value="F:ATP binding"/>
    <property type="evidence" value="ECO:0007669"/>
    <property type="project" value="UniProtKB-KW"/>
</dbReference>
<dbReference type="HOGENOM" id="CLU_017261_0_0_10"/>
<dbReference type="Gene3D" id="3.90.640.10">
    <property type="entry name" value="Actin, Chain A, domain 4"/>
    <property type="match status" value="1"/>
</dbReference>
<evidence type="ECO:0000313" key="6">
    <source>
        <dbReference type="Proteomes" id="UP000006276"/>
    </source>
</evidence>
<dbReference type="GO" id="GO:0140662">
    <property type="term" value="F:ATP-dependent protein folding chaperone"/>
    <property type="evidence" value="ECO:0007669"/>
    <property type="project" value="InterPro"/>
</dbReference>
<dbReference type="Gene3D" id="2.60.34.10">
    <property type="entry name" value="Substrate Binding Domain Of DNAk, Chain A, domain 1"/>
    <property type="match status" value="1"/>
</dbReference>
<reference evidence="5 6" key="1">
    <citation type="submission" date="2012-09" db="EMBL/GenBank/DDBJ databases">
        <title>Riemerella anatipestifer vaccine strains.</title>
        <authorList>
            <person name="Chun C.A."/>
            <person name="Shu W.M."/>
            <person name="Kang Z.D."/>
            <person name="Jia W.X."/>
        </authorList>
    </citation>
    <scope>NUCLEOTIDE SEQUENCE [LARGE SCALE GENOMIC DNA]</scope>
    <source>
        <strain evidence="5 6">RA-CH-1</strain>
    </source>
</reference>
<dbReference type="RefSeq" id="WP_014938989.1">
    <property type="nucleotide sequence ID" value="NC_018609.1"/>
</dbReference>
<protein>
    <recommendedName>
        <fullName evidence="7">Molecular chaperone</fullName>
    </recommendedName>
</protein>
<evidence type="ECO:0008006" key="7">
    <source>
        <dbReference type="Google" id="ProtNLM"/>
    </source>
</evidence>
<sequence length="843" mass="94560">MARTKIDYGIDLGTTNSAISRMENGEAIIKKTDTLKDTMPSCVYINKKKAIQVGDSAYNGLKRDKLFSMKGDDKSSNAYIEFKRTMGTDKKYSSSNLGKDLSSEELSAEVLKTLKSFVKDENINAVVITVPAAFGNNQKEATREAAKLAGFNHIELLQEPVAAAMAYGIDSKKKDGFWLVFDFGGGTFDAALLKVEDGIMTVKDTEGDNYLGGKNLDLAIVDEIIMPYIEQNYAIDSILEDDNKKQILRNAMKVYAEETKIKLSFNDTYNILSDLGDIPGEDDNGEEFELDITVTQADMERALSPIFQKAIDISKKLLERNNLKSSSLDSLILVGGPTFSPVLRNMLEKQICKPDTSVDPMTVVSKGAALYASTIDISEEIKEQTRDKSKIQIEIGHGASTVELEEFVTLKILTDKTEGTIPNKVFAEITRSDKAWSSGKVEINEIGEVIETQLIEGKTNGFSVTLYDDKGNILESEPKEFSVIQGSKIGSATLAYNIGIEIKKRETGKIVFETVNGLEKNNSIPAIGTRNRLKTQKQIRPGMESDIIKIPIYEGEHEAEGTRAIYNNHITDIIISGADLPAFLPENSDVDLTVNIDRSEQITVTAYFPYLDFSFDATVERTIQSIDTNWLSNEIRKAKGSIEELKDEGVNTDKVQKIENDIAELERKFENSKNDADCKQEVLTNLRKTLKTIDELNETTEWPKLEEELKEEFYRLEKVNKDLGNDRSTQVVNQLRKQLEEVFNNQNETEKIKLGKLLLDEINSVFVQLTLVYQLIGFIRNYNQNFGNYQWKDSHRARNVINEGLQIIGDQPNVEDLQPIVRQIFDLLEEVDKPSDDKTVLVG</sequence>
<dbReference type="InterPro" id="IPR043129">
    <property type="entry name" value="ATPase_NBD"/>
</dbReference>
<dbReference type="InterPro" id="IPR018181">
    <property type="entry name" value="Heat_shock_70_CS"/>
</dbReference>
<dbReference type="InterPro" id="IPR029047">
    <property type="entry name" value="HSP70_peptide-bd_sf"/>
</dbReference>
<dbReference type="KEGG" id="rag:B739_2165"/>
<keyword evidence="3" id="KW-0067">ATP-binding</keyword>
<evidence type="ECO:0000256" key="2">
    <source>
        <dbReference type="ARBA" id="ARBA00022741"/>
    </source>
</evidence>
<keyword evidence="6" id="KW-1185">Reference proteome</keyword>
<dbReference type="PANTHER" id="PTHR19375">
    <property type="entry name" value="HEAT SHOCK PROTEIN 70KDA"/>
    <property type="match status" value="1"/>
</dbReference>
<evidence type="ECO:0000313" key="5">
    <source>
        <dbReference type="EMBL" id="AFR36747.1"/>
    </source>
</evidence>
<evidence type="ECO:0000256" key="3">
    <source>
        <dbReference type="ARBA" id="ARBA00022840"/>
    </source>
</evidence>
<evidence type="ECO:0000256" key="1">
    <source>
        <dbReference type="ARBA" id="ARBA00007381"/>
    </source>
</evidence>
<dbReference type="EMBL" id="CP003787">
    <property type="protein sequence ID" value="AFR36747.1"/>
    <property type="molecule type" value="Genomic_DNA"/>
</dbReference>
<keyword evidence="2" id="KW-0547">Nucleotide-binding</keyword>
<proteinExistence type="inferred from homology"/>
<accession>J9RBJ4</accession>
<dbReference type="Proteomes" id="UP000006276">
    <property type="component" value="Chromosome"/>
</dbReference>
<dbReference type="PROSITE" id="PS00297">
    <property type="entry name" value="HSP70_1"/>
    <property type="match status" value="1"/>
</dbReference>
<feature type="coiled-coil region" evidence="4">
    <location>
        <begin position="725"/>
        <end position="752"/>
    </location>
</feature>
<dbReference type="SUPFAM" id="SSF53067">
    <property type="entry name" value="Actin-like ATPase domain"/>
    <property type="match status" value="2"/>
</dbReference>
<organism evidence="5 6">
    <name type="scientific">Riemerella anatipestifer RA-CH-1</name>
    <dbReference type="NCBI Taxonomy" id="1228997"/>
    <lineage>
        <taxon>Bacteria</taxon>
        <taxon>Pseudomonadati</taxon>
        <taxon>Bacteroidota</taxon>
        <taxon>Flavobacteriia</taxon>
        <taxon>Flavobacteriales</taxon>
        <taxon>Weeksellaceae</taxon>
        <taxon>Riemerella</taxon>
    </lineage>
</organism>
<gene>
    <name evidence="5" type="ORF">B739_2165</name>
</gene>
<comment type="similarity">
    <text evidence="1">Belongs to the heat shock protein 70 family.</text>
</comment>
<feature type="coiled-coil region" evidence="4">
    <location>
        <begin position="628"/>
        <end position="699"/>
    </location>
</feature>
<evidence type="ECO:0000256" key="4">
    <source>
        <dbReference type="SAM" id="Coils"/>
    </source>
</evidence>
<dbReference type="AlphaFoldDB" id="J9RBJ4"/>
<dbReference type="PRINTS" id="PR00301">
    <property type="entry name" value="HEATSHOCK70"/>
</dbReference>
<dbReference type="Gene3D" id="3.30.420.40">
    <property type="match status" value="2"/>
</dbReference>